<dbReference type="Proteomes" id="UP000027265">
    <property type="component" value="Unassembled WGS sequence"/>
</dbReference>
<organism evidence="3 4">
    <name type="scientific">Jaapia argillacea MUCL 33604</name>
    <dbReference type="NCBI Taxonomy" id="933084"/>
    <lineage>
        <taxon>Eukaryota</taxon>
        <taxon>Fungi</taxon>
        <taxon>Dikarya</taxon>
        <taxon>Basidiomycota</taxon>
        <taxon>Agaricomycotina</taxon>
        <taxon>Agaricomycetes</taxon>
        <taxon>Agaricomycetidae</taxon>
        <taxon>Jaapiales</taxon>
        <taxon>Jaapiaceae</taxon>
        <taxon>Jaapia</taxon>
    </lineage>
</organism>
<evidence type="ECO:0000313" key="4">
    <source>
        <dbReference type="Proteomes" id="UP000027265"/>
    </source>
</evidence>
<evidence type="ECO:0000256" key="1">
    <source>
        <dbReference type="SAM" id="MobiDB-lite"/>
    </source>
</evidence>
<evidence type="ECO:0000313" key="3">
    <source>
        <dbReference type="EMBL" id="KDQ53441.1"/>
    </source>
</evidence>
<gene>
    <name evidence="3" type="ORF">JAAARDRAFT_197499</name>
</gene>
<accession>A0A067PSZ0</accession>
<dbReference type="OrthoDB" id="2673624at2759"/>
<feature type="region of interest" description="Disordered" evidence="1">
    <location>
        <begin position="140"/>
        <end position="171"/>
    </location>
</feature>
<name>A0A067PSZ0_9AGAM</name>
<feature type="chain" id="PRO_5001643448" evidence="2">
    <location>
        <begin position="28"/>
        <end position="204"/>
    </location>
</feature>
<dbReference type="AlphaFoldDB" id="A0A067PSZ0"/>
<feature type="signal peptide" evidence="2">
    <location>
        <begin position="1"/>
        <end position="27"/>
    </location>
</feature>
<proteinExistence type="predicted"/>
<protein>
    <submittedName>
        <fullName evidence="3">Uncharacterized protein</fullName>
    </submittedName>
</protein>
<dbReference type="HOGENOM" id="CLU_1107275_0_0_1"/>
<dbReference type="EMBL" id="KL197734">
    <property type="protein sequence ID" value="KDQ53441.1"/>
    <property type="molecule type" value="Genomic_DNA"/>
</dbReference>
<evidence type="ECO:0000256" key="2">
    <source>
        <dbReference type="SAM" id="SignalP"/>
    </source>
</evidence>
<sequence length="204" mass="22752">MKVLLKIKGLWGLVWGMLPCPIPAVEGKPSGDEKELLRAWKVKEEEVTGLLWLALEDGQKRRMMLLSFGRLCRLYILTNVLGMQDLGALRPSDYTIKELNTELHSMALICALPAECNTPVFPLLLLSDLDLKKLQAAFQSEETQHQSHSIDSTTSLDPRASNTPHITQKPTTSMSDSHCTFCDGFGHLQSVCFKKEDVSKLVKG</sequence>
<dbReference type="STRING" id="933084.A0A067PSZ0"/>
<reference evidence="4" key="1">
    <citation type="journal article" date="2014" name="Proc. Natl. Acad. Sci. U.S.A.">
        <title>Extensive sampling of basidiomycete genomes demonstrates inadequacy of the white-rot/brown-rot paradigm for wood decay fungi.</title>
        <authorList>
            <person name="Riley R."/>
            <person name="Salamov A.A."/>
            <person name="Brown D.W."/>
            <person name="Nagy L.G."/>
            <person name="Floudas D."/>
            <person name="Held B.W."/>
            <person name="Levasseur A."/>
            <person name="Lombard V."/>
            <person name="Morin E."/>
            <person name="Otillar R."/>
            <person name="Lindquist E.A."/>
            <person name="Sun H."/>
            <person name="LaButti K.M."/>
            <person name="Schmutz J."/>
            <person name="Jabbour D."/>
            <person name="Luo H."/>
            <person name="Baker S.E."/>
            <person name="Pisabarro A.G."/>
            <person name="Walton J.D."/>
            <person name="Blanchette R.A."/>
            <person name="Henrissat B."/>
            <person name="Martin F."/>
            <person name="Cullen D."/>
            <person name="Hibbett D.S."/>
            <person name="Grigoriev I.V."/>
        </authorList>
    </citation>
    <scope>NUCLEOTIDE SEQUENCE [LARGE SCALE GENOMIC DNA]</scope>
    <source>
        <strain evidence="4">MUCL 33604</strain>
    </source>
</reference>
<keyword evidence="2" id="KW-0732">Signal</keyword>
<dbReference type="InParanoid" id="A0A067PSZ0"/>
<keyword evidence="4" id="KW-1185">Reference proteome</keyword>